<dbReference type="Proteomes" id="UP000660262">
    <property type="component" value="Unassembled WGS sequence"/>
</dbReference>
<evidence type="ECO:0000256" key="2">
    <source>
        <dbReference type="ARBA" id="ARBA00022448"/>
    </source>
</evidence>
<feature type="chain" id="PRO_5032421026" description="Secreted protein" evidence="8">
    <location>
        <begin position="16"/>
        <end position="76"/>
    </location>
</feature>
<dbReference type="Pfam" id="PF25539">
    <property type="entry name" value="Bestrophin_2"/>
    <property type="match status" value="1"/>
</dbReference>
<dbReference type="PANTHER" id="PTHR33281">
    <property type="entry name" value="UPF0187 PROTEIN YNEE"/>
    <property type="match status" value="1"/>
</dbReference>
<gene>
    <name evidence="9" type="ORF">PPROV_001074200</name>
</gene>
<evidence type="ECO:0000256" key="1">
    <source>
        <dbReference type="ARBA" id="ARBA00004651"/>
    </source>
</evidence>
<evidence type="ECO:0000313" key="10">
    <source>
        <dbReference type="Proteomes" id="UP000660262"/>
    </source>
</evidence>
<evidence type="ECO:0008006" key="11">
    <source>
        <dbReference type="Google" id="ProtNLM"/>
    </source>
</evidence>
<keyword evidence="8" id="KW-0732">Signal</keyword>
<dbReference type="InterPro" id="IPR044669">
    <property type="entry name" value="YneE/VCCN1/2-like"/>
</dbReference>
<accession>A0A830HZI3</accession>
<feature type="signal peptide" evidence="8">
    <location>
        <begin position="1"/>
        <end position="15"/>
    </location>
</feature>
<evidence type="ECO:0000256" key="7">
    <source>
        <dbReference type="ARBA" id="ARBA00023136"/>
    </source>
</evidence>
<keyword evidence="10" id="KW-1185">Reference proteome</keyword>
<keyword evidence="5" id="KW-1133">Transmembrane helix</keyword>
<sequence>MFLCLLPLTLRPVMGWSCVPAIFILSYALVGVDEIGVEVEEPFATLPLTSICRSVRDNLAALRTLMGHHYRMRADC</sequence>
<keyword evidence="2" id="KW-0813">Transport</keyword>
<evidence type="ECO:0000256" key="8">
    <source>
        <dbReference type="SAM" id="SignalP"/>
    </source>
</evidence>
<keyword evidence="6" id="KW-0406">Ion transport</keyword>
<keyword evidence="7" id="KW-0472">Membrane</keyword>
<evidence type="ECO:0000256" key="6">
    <source>
        <dbReference type="ARBA" id="ARBA00023065"/>
    </source>
</evidence>
<dbReference type="GO" id="GO:0005886">
    <property type="term" value="C:plasma membrane"/>
    <property type="evidence" value="ECO:0007669"/>
    <property type="project" value="UniProtKB-SubCell"/>
</dbReference>
<protein>
    <recommendedName>
        <fullName evidence="11">Secreted protein</fullName>
    </recommendedName>
</protein>
<evidence type="ECO:0000256" key="3">
    <source>
        <dbReference type="ARBA" id="ARBA00022475"/>
    </source>
</evidence>
<comment type="caution">
    <text evidence="9">The sequence shown here is derived from an EMBL/GenBank/DDBJ whole genome shotgun (WGS) entry which is preliminary data.</text>
</comment>
<evidence type="ECO:0000256" key="5">
    <source>
        <dbReference type="ARBA" id="ARBA00022989"/>
    </source>
</evidence>
<organism evidence="9 10">
    <name type="scientific">Pycnococcus provasolii</name>
    <dbReference type="NCBI Taxonomy" id="41880"/>
    <lineage>
        <taxon>Eukaryota</taxon>
        <taxon>Viridiplantae</taxon>
        <taxon>Chlorophyta</taxon>
        <taxon>Pseudoscourfieldiophyceae</taxon>
        <taxon>Pseudoscourfieldiales</taxon>
        <taxon>Pycnococcaceae</taxon>
        <taxon>Pycnococcus</taxon>
    </lineage>
</organism>
<dbReference type="GO" id="GO:0005254">
    <property type="term" value="F:chloride channel activity"/>
    <property type="evidence" value="ECO:0007669"/>
    <property type="project" value="InterPro"/>
</dbReference>
<name>A0A830HZI3_9CHLO</name>
<dbReference type="AlphaFoldDB" id="A0A830HZI3"/>
<dbReference type="EMBL" id="BNJQ01000037">
    <property type="protein sequence ID" value="GHP12015.1"/>
    <property type="molecule type" value="Genomic_DNA"/>
</dbReference>
<evidence type="ECO:0000256" key="4">
    <source>
        <dbReference type="ARBA" id="ARBA00022692"/>
    </source>
</evidence>
<keyword evidence="4" id="KW-0812">Transmembrane</keyword>
<comment type="subcellular location">
    <subcellularLocation>
        <location evidence="1">Cell membrane</location>
        <topology evidence="1">Multi-pass membrane protein</topology>
    </subcellularLocation>
</comment>
<reference evidence="9" key="1">
    <citation type="submission" date="2020-10" db="EMBL/GenBank/DDBJ databases">
        <title>Unveiling of a novel bifunctional photoreceptor, Dualchrome1, isolated from a cosmopolitan green alga.</title>
        <authorList>
            <person name="Suzuki S."/>
            <person name="Kawachi M."/>
        </authorList>
    </citation>
    <scope>NUCLEOTIDE SEQUENCE</scope>
    <source>
        <strain evidence="9">NIES 2893</strain>
    </source>
</reference>
<keyword evidence="3" id="KW-1003">Cell membrane</keyword>
<dbReference type="PANTHER" id="PTHR33281:SF19">
    <property type="entry name" value="VOLTAGE-DEPENDENT ANION CHANNEL-FORMING PROTEIN YNEE"/>
    <property type="match status" value="1"/>
</dbReference>
<evidence type="ECO:0000313" key="9">
    <source>
        <dbReference type="EMBL" id="GHP12015.1"/>
    </source>
</evidence>
<proteinExistence type="predicted"/>